<reference evidence="2 3" key="1">
    <citation type="submission" date="2017-06" db="EMBL/GenBank/DDBJ databases">
        <title>the draft geome sequence of Illustriluteabacillus marina B3227.</title>
        <authorList>
            <person name="He R.-H."/>
            <person name="Du Z.-J."/>
        </authorList>
    </citation>
    <scope>NUCLEOTIDE SEQUENCE [LARGE SCALE GENOMIC DNA]</scope>
    <source>
        <strain evidence="2 3">B3227</strain>
    </source>
</reference>
<feature type="region of interest" description="Disordered" evidence="1">
    <location>
        <begin position="60"/>
        <end position="91"/>
    </location>
</feature>
<sequence>MSNNKDSDDFKVVEVQNQYQGAQEFPEGTYGQPIHKDEPLKAKRYNPNRRHYSAFNYENKQLHHDMPRKYPGAHNPQDAPNEKGITDPEKE</sequence>
<evidence type="ECO:0000256" key="1">
    <source>
        <dbReference type="SAM" id="MobiDB-lite"/>
    </source>
</evidence>
<proteinExistence type="predicted"/>
<protein>
    <submittedName>
        <fullName evidence="2">Cytosolic protein</fullName>
    </submittedName>
</protein>
<name>A0A2I0QUX1_9BACI</name>
<accession>A0A2I0QUX1</accession>
<feature type="compositionally biased region" description="Basic and acidic residues" evidence="1">
    <location>
        <begin position="80"/>
        <end position="91"/>
    </location>
</feature>
<dbReference type="AlphaFoldDB" id="A0A2I0QUX1"/>
<comment type="caution">
    <text evidence="2">The sequence shown here is derived from an EMBL/GenBank/DDBJ whole genome shotgun (WGS) entry which is preliminary data.</text>
</comment>
<dbReference type="OrthoDB" id="2376226at2"/>
<evidence type="ECO:0000313" key="3">
    <source>
        <dbReference type="Proteomes" id="UP000243524"/>
    </source>
</evidence>
<evidence type="ECO:0000313" key="2">
    <source>
        <dbReference type="EMBL" id="PKR78099.1"/>
    </source>
</evidence>
<dbReference type="EMBL" id="PJNH01000002">
    <property type="protein sequence ID" value="PKR78099.1"/>
    <property type="molecule type" value="Genomic_DNA"/>
</dbReference>
<keyword evidence="3" id="KW-1185">Reference proteome</keyword>
<gene>
    <name evidence="2" type="ORF">CEY16_09285</name>
</gene>
<dbReference type="RefSeq" id="WP_101331705.1">
    <property type="nucleotide sequence ID" value="NZ_PJNH01000002.1"/>
</dbReference>
<dbReference type="Proteomes" id="UP000243524">
    <property type="component" value="Unassembled WGS sequence"/>
</dbReference>
<organism evidence="2 3">
    <name type="scientific">Halalkalibacillus sediminis</name>
    <dbReference type="NCBI Taxonomy" id="2018042"/>
    <lineage>
        <taxon>Bacteria</taxon>
        <taxon>Bacillati</taxon>
        <taxon>Bacillota</taxon>
        <taxon>Bacilli</taxon>
        <taxon>Bacillales</taxon>
        <taxon>Bacillaceae</taxon>
        <taxon>Halalkalibacillus</taxon>
    </lineage>
</organism>